<dbReference type="EMBL" id="CACSIO010000061">
    <property type="protein sequence ID" value="CAA0124935.1"/>
    <property type="molecule type" value="Genomic_DNA"/>
</dbReference>
<evidence type="ECO:0000256" key="1">
    <source>
        <dbReference type="ARBA" id="ARBA00023015"/>
    </source>
</evidence>
<keyword evidence="2" id="KW-0238">DNA-binding</keyword>
<dbReference type="PROSITE" id="PS00041">
    <property type="entry name" value="HTH_ARAC_FAMILY_1"/>
    <property type="match status" value="1"/>
</dbReference>
<gene>
    <name evidence="5" type="primary">cdhR_2</name>
    <name evidence="5" type="ORF">OPDIPICF_03254</name>
</gene>
<protein>
    <submittedName>
        <fullName evidence="5">HTH-type transcriptional regulator CdhR</fullName>
    </submittedName>
</protein>
<dbReference type="InterPro" id="IPR009057">
    <property type="entry name" value="Homeodomain-like_sf"/>
</dbReference>
<dbReference type="OrthoDB" id="9803764at2"/>
<dbReference type="AlphaFoldDB" id="A0A5S9R068"/>
<accession>A0A5S9R068</accession>
<keyword evidence="1" id="KW-0805">Transcription regulation</keyword>
<dbReference type="PANTHER" id="PTHR43130:SF11">
    <property type="entry name" value="TRANSCRIPTIONAL REGULATORY PROTEIN"/>
    <property type="match status" value="1"/>
</dbReference>
<dbReference type="GO" id="GO:0003700">
    <property type="term" value="F:DNA-binding transcription factor activity"/>
    <property type="evidence" value="ECO:0007669"/>
    <property type="project" value="InterPro"/>
</dbReference>
<dbReference type="SUPFAM" id="SSF52317">
    <property type="entry name" value="Class I glutamine amidotransferase-like"/>
    <property type="match status" value="1"/>
</dbReference>
<sequence>MQSVTFVMFDHCMSSSISLPLEMLNAADNISRAGSRRRRGLNINLAAPTLDPVISSGGLPIVPTCRLSDIKESELIIIPALWRSPTHTVAKHPDIVDWLKTAAPASEHLCAVGTGSTFLAEAGLLADKAATTHWYYFEEMERRYPDVKWKRDHLITQSDNVYCAGSVNSVADLTIHFIETGYSAAVAKRVESQFSPEIRRAYDNYLFDDGNNLSVTDELMASAKDYIRQNYTKPIDFDHLATSMGIGIRSFQRRFKQAFSLSALQYQQSVRIQNAKDLLKDSNLNIQDIAVLLGYADASHFAQVFKKHAAQTPKAFRNAVRGKLFRA</sequence>
<dbReference type="InterPro" id="IPR052158">
    <property type="entry name" value="INH-QAR"/>
</dbReference>
<dbReference type="InterPro" id="IPR018062">
    <property type="entry name" value="HTH_AraC-typ_CS"/>
</dbReference>
<reference evidence="5 6" key="1">
    <citation type="submission" date="2019-11" db="EMBL/GenBank/DDBJ databases">
        <authorList>
            <person name="Holert J."/>
        </authorList>
    </citation>
    <scope>NUCLEOTIDE SEQUENCE [LARGE SCALE GENOMIC DNA]</scope>
    <source>
        <strain evidence="5">SB11_3</strain>
    </source>
</reference>
<dbReference type="PRINTS" id="PR00032">
    <property type="entry name" value="HTHARAC"/>
</dbReference>
<keyword evidence="6" id="KW-1185">Reference proteome</keyword>
<dbReference type="Gene3D" id="1.10.10.60">
    <property type="entry name" value="Homeodomain-like"/>
    <property type="match status" value="1"/>
</dbReference>
<dbReference type="InterPro" id="IPR029062">
    <property type="entry name" value="Class_I_gatase-like"/>
</dbReference>
<dbReference type="PROSITE" id="PS01124">
    <property type="entry name" value="HTH_ARAC_FAMILY_2"/>
    <property type="match status" value="1"/>
</dbReference>
<dbReference type="Pfam" id="PF12833">
    <property type="entry name" value="HTH_18"/>
    <property type="match status" value="1"/>
</dbReference>
<organism evidence="5 6">
    <name type="scientific">BD1-7 clade bacterium</name>
    <dbReference type="NCBI Taxonomy" id="2029982"/>
    <lineage>
        <taxon>Bacteria</taxon>
        <taxon>Pseudomonadati</taxon>
        <taxon>Pseudomonadota</taxon>
        <taxon>Gammaproteobacteria</taxon>
        <taxon>Cellvibrionales</taxon>
        <taxon>Spongiibacteraceae</taxon>
        <taxon>BD1-7 clade</taxon>
    </lineage>
</organism>
<evidence type="ECO:0000313" key="5">
    <source>
        <dbReference type="EMBL" id="CAA0124935.1"/>
    </source>
</evidence>
<keyword evidence="3" id="KW-0804">Transcription</keyword>
<evidence type="ECO:0000259" key="4">
    <source>
        <dbReference type="PROSITE" id="PS01124"/>
    </source>
</evidence>
<dbReference type="SUPFAM" id="SSF46689">
    <property type="entry name" value="Homeodomain-like"/>
    <property type="match status" value="2"/>
</dbReference>
<dbReference type="CDD" id="cd03138">
    <property type="entry name" value="GATase1_AraC_2"/>
    <property type="match status" value="1"/>
</dbReference>
<proteinExistence type="predicted"/>
<dbReference type="InterPro" id="IPR002818">
    <property type="entry name" value="DJ-1/PfpI"/>
</dbReference>
<evidence type="ECO:0000313" key="6">
    <source>
        <dbReference type="Proteomes" id="UP000441399"/>
    </source>
</evidence>
<dbReference type="PANTHER" id="PTHR43130">
    <property type="entry name" value="ARAC-FAMILY TRANSCRIPTIONAL REGULATOR"/>
    <property type="match status" value="1"/>
</dbReference>
<dbReference type="Gene3D" id="3.40.50.880">
    <property type="match status" value="1"/>
</dbReference>
<dbReference type="InterPro" id="IPR018060">
    <property type="entry name" value="HTH_AraC"/>
</dbReference>
<evidence type="ECO:0000256" key="2">
    <source>
        <dbReference type="ARBA" id="ARBA00023125"/>
    </source>
</evidence>
<evidence type="ECO:0000256" key="3">
    <source>
        <dbReference type="ARBA" id="ARBA00023163"/>
    </source>
</evidence>
<feature type="domain" description="HTH araC/xylS-type" evidence="4">
    <location>
        <begin position="221"/>
        <end position="319"/>
    </location>
</feature>
<dbReference type="SMART" id="SM00342">
    <property type="entry name" value="HTH_ARAC"/>
    <property type="match status" value="1"/>
</dbReference>
<dbReference type="Proteomes" id="UP000441399">
    <property type="component" value="Unassembled WGS sequence"/>
</dbReference>
<dbReference type="GO" id="GO:0043565">
    <property type="term" value="F:sequence-specific DNA binding"/>
    <property type="evidence" value="ECO:0007669"/>
    <property type="project" value="InterPro"/>
</dbReference>
<dbReference type="InterPro" id="IPR020449">
    <property type="entry name" value="Tscrpt_reg_AraC-type_HTH"/>
</dbReference>
<dbReference type="Pfam" id="PF01965">
    <property type="entry name" value="DJ-1_PfpI"/>
    <property type="match status" value="1"/>
</dbReference>
<name>A0A5S9R068_9GAMM</name>